<keyword evidence="6" id="KW-0653">Protein transport</keyword>
<evidence type="ECO:0000256" key="1">
    <source>
        <dbReference type="ARBA" id="ARBA00004442"/>
    </source>
</evidence>
<keyword evidence="7" id="KW-0472">Membrane</keyword>
<evidence type="ECO:0000256" key="4">
    <source>
        <dbReference type="ARBA" id="ARBA00022452"/>
    </source>
</evidence>
<dbReference type="GO" id="GO:0046819">
    <property type="term" value="P:protein secretion by the type V secretion system"/>
    <property type="evidence" value="ECO:0007669"/>
    <property type="project" value="TreeGrafter"/>
</dbReference>
<evidence type="ECO:0000259" key="10">
    <source>
        <dbReference type="PROSITE" id="PS51779"/>
    </source>
</evidence>
<evidence type="ECO:0000313" key="12">
    <source>
        <dbReference type="Proteomes" id="UP000199040"/>
    </source>
</evidence>
<dbReference type="EMBL" id="FOPY01000003">
    <property type="protein sequence ID" value="SFH36419.1"/>
    <property type="molecule type" value="Genomic_DNA"/>
</dbReference>
<evidence type="ECO:0000256" key="5">
    <source>
        <dbReference type="ARBA" id="ARBA00022692"/>
    </source>
</evidence>
<comment type="similarity">
    <text evidence="2">Belongs to the TPS (TC 1.B.20) family.</text>
</comment>
<feature type="chain" id="PRO_5011658639" evidence="9">
    <location>
        <begin position="36"/>
        <end position="543"/>
    </location>
</feature>
<dbReference type="Pfam" id="PF08479">
    <property type="entry name" value="POTRA_2"/>
    <property type="match status" value="1"/>
</dbReference>
<proteinExistence type="inferred from homology"/>
<gene>
    <name evidence="11" type="ORF">SAMN04487959_10383</name>
</gene>
<dbReference type="GO" id="GO:0008320">
    <property type="term" value="F:protein transmembrane transporter activity"/>
    <property type="evidence" value="ECO:0007669"/>
    <property type="project" value="TreeGrafter"/>
</dbReference>
<feature type="domain" description="POTRA" evidence="10">
    <location>
        <begin position="57"/>
        <end position="133"/>
    </location>
</feature>
<dbReference type="InterPro" id="IPR013686">
    <property type="entry name" value="Polypept-transport_assoc_ShlB"/>
</dbReference>
<keyword evidence="5" id="KW-0812">Transmembrane</keyword>
<dbReference type="Gene3D" id="2.40.160.50">
    <property type="entry name" value="membrane protein fhac: a member of the omp85/tpsb transporter family"/>
    <property type="match status" value="1"/>
</dbReference>
<name>A0A1I2ZFX6_9GAMM</name>
<evidence type="ECO:0000256" key="2">
    <source>
        <dbReference type="ARBA" id="ARBA00009055"/>
    </source>
</evidence>
<dbReference type="Proteomes" id="UP000199040">
    <property type="component" value="Unassembled WGS sequence"/>
</dbReference>
<keyword evidence="8" id="KW-0998">Cell outer membrane</keyword>
<accession>A0A1I2ZFX6</accession>
<sequence length="543" mass="59053">MPFVHLLAPKLGVMALFCCSVGVACLLGDPSYALADDKSAINGDGRGAPNQETTLAVRFSGVELIGNSLYSDQRLTRLIASDMAKPLTFTDVQALAARIETYYRKNGYDLARVIVPEQAFREGKALELVVLEGRLGTIEIRGNTRYPDRYIIDTLETSGLERTRAFSLGDVERGLALINRRSGVEVSSTLRPGEVQGATDLVVDVDEQSRITGALEANNYGSENSGKYRLVPALSLLNATGHGDQLDILGMKSLGDGDAYFGYLGYETPINAEGTKAHVYGFSGNVAIGQDFRVLEIEGDSEGWGVGLSHDVVVSSQSIVNVGAWLEGQDLEQSMLGITTSKDRVRKVRLGVSIDSTDLQGRTLLSLDVHQGLGDRLGGMDDDALLSSRSYARADNDFTKLTFDLARLQRLNERWLVVPRLYGQYAFDSLVAGEQWAVGGFHSVLGHPASAFSGDSGYTASVEGRYSLLGEDRYQLIVRADHGRVFVRQPYLGQADDRDISGAGLGLRAQPWESLELRVDYGVPIGSETGDDAYWYGQASYRF</sequence>
<dbReference type="InterPro" id="IPR051544">
    <property type="entry name" value="TPS_OM_transporter"/>
</dbReference>
<feature type="signal peptide" evidence="9">
    <location>
        <begin position="1"/>
        <end position="35"/>
    </location>
</feature>
<dbReference type="PANTHER" id="PTHR34597">
    <property type="entry name" value="SLR1661 PROTEIN"/>
    <property type="match status" value="1"/>
</dbReference>
<protein>
    <submittedName>
        <fullName evidence="11">Hemolysin activation/secretion protein</fullName>
    </submittedName>
</protein>
<dbReference type="GO" id="GO:0009279">
    <property type="term" value="C:cell outer membrane"/>
    <property type="evidence" value="ECO:0007669"/>
    <property type="project" value="UniProtKB-SubCell"/>
</dbReference>
<dbReference type="AlphaFoldDB" id="A0A1I2ZFX6"/>
<dbReference type="PANTHER" id="PTHR34597:SF1">
    <property type="entry name" value="HEME_HEMOPEXIN TRANSPORTER PROTEIN HUXB"/>
    <property type="match status" value="1"/>
</dbReference>
<keyword evidence="9" id="KW-0732">Signal</keyword>
<comment type="subcellular location">
    <subcellularLocation>
        <location evidence="1">Cell outer membrane</location>
    </subcellularLocation>
</comment>
<keyword evidence="12" id="KW-1185">Reference proteome</keyword>
<dbReference type="PROSITE" id="PS51779">
    <property type="entry name" value="POTRA"/>
    <property type="match status" value="1"/>
</dbReference>
<keyword evidence="3" id="KW-0813">Transport</keyword>
<evidence type="ECO:0000313" key="11">
    <source>
        <dbReference type="EMBL" id="SFH36419.1"/>
    </source>
</evidence>
<organism evidence="11 12">
    <name type="scientific">Modicisalibacter xianhensis</name>
    <dbReference type="NCBI Taxonomy" id="442341"/>
    <lineage>
        <taxon>Bacteria</taxon>
        <taxon>Pseudomonadati</taxon>
        <taxon>Pseudomonadota</taxon>
        <taxon>Gammaproteobacteria</taxon>
        <taxon>Oceanospirillales</taxon>
        <taxon>Halomonadaceae</taxon>
        <taxon>Modicisalibacter</taxon>
    </lineage>
</organism>
<dbReference type="GO" id="GO:0098046">
    <property type="term" value="C:type V protein secretion system complex"/>
    <property type="evidence" value="ECO:0007669"/>
    <property type="project" value="TreeGrafter"/>
</dbReference>
<evidence type="ECO:0000256" key="9">
    <source>
        <dbReference type="SAM" id="SignalP"/>
    </source>
</evidence>
<evidence type="ECO:0000256" key="6">
    <source>
        <dbReference type="ARBA" id="ARBA00022927"/>
    </source>
</evidence>
<dbReference type="InterPro" id="IPR005565">
    <property type="entry name" value="Hemolysn_activator_HlyB_C"/>
</dbReference>
<evidence type="ECO:0000256" key="7">
    <source>
        <dbReference type="ARBA" id="ARBA00023136"/>
    </source>
</evidence>
<dbReference type="Gene3D" id="3.10.20.310">
    <property type="entry name" value="membrane protein fhac"/>
    <property type="match status" value="1"/>
</dbReference>
<dbReference type="InterPro" id="IPR034746">
    <property type="entry name" value="POTRA"/>
</dbReference>
<evidence type="ECO:0000256" key="8">
    <source>
        <dbReference type="ARBA" id="ARBA00023237"/>
    </source>
</evidence>
<evidence type="ECO:0000256" key="3">
    <source>
        <dbReference type="ARBA" id="ARBA00022448"/>
    </source>
</evidence>
<reference evidence="11 12" key="1">
    <citation type="submission" date="2016-10" db="EMBL/GenBank/DDBJ databases">
        <authorList>
            <person name="de Groot N.N."/>
        </authorList>
    </citation>
    <scope>NUCLEOTIDE SEQUENCE [LARGE SCALE GENOMIC DNA]</scope>
    <source>
        <strain evidence="11 12">CGMCC 1.6848</strain>
    </source>
</reference>
<keyword evidence="4" id="KW-1134">Transmembrane beta strand</keyword>
<dbReference type="Pfam" id="PF03865">
    <property type="entry name" value="ShlB"/>
    <property type="match status" value="1"/>
</dbReference>